<dbReference type="PANTHER" id="PTHR30269">
    <property type="entry name" value="TRANSMEMBRANE PROTEIN YFCA"/>
    <property type="match status" value="1"/>
</dbReference>
<evidence type="ECO:0000256" key="4">
    <source>
        <dbReference type="ARBA" id="ARBA00022475"/>
    </source>
</evidence>
<keyword evidence="6 8" id="KW-1133">Transmembrane helix</keyword>
<dbReference type="GO" id="GO:0005886">
    <property type="term" value="C:plasma membrane"/>
    <property type="evidence" value="ECO:0007669"/>
    <property type="project" value="UniProtKB-SubCell"/>
</dbReference>
<keyword evidence="4 8" id="KW-1003">Cell membrane</keyword>
<evidence type="ECO:0000256" key="5">
    <source>
        <dbReference type="ARBA" id="ARBA00022692"/>
    </source>
</evidence>
<evidence type="ECO:0000256" key="8">
    <source>
        <dbReference type="RuleBase" id="RU363041"/>
    </source>
</evidence>
<dbReference type="PANTHER" id="PTHR30269:SF37">
    <property type="entry name" value="MEMBRANE TRANSPORTER PROTEIN"/>
    <property type="match status" value="1"/>
</dbReference>
<dbReference type="Pfam" id="PF01925">
    <property type="entry name" value="TauE"/>
    <property type="match status" value="1"/>
</dbReference>
<dbReference type="InterPro" id="IPR002781">
    <property type="entry name" value="TM_pro_TauE-like"/>
</dbReference>
<keyword evidence="5 8" id="KW-0812">Transmembrane</keyword>
<evidence type="ECO:0000256" key="6">
    <source>
        <dbReference type="ARBA" id="ARBA00022989"/>
    </source>
</evidence>
<proteinExistence type="inferred from homology"/>
<feature type="transmembrane region" description="Helical" evidence="8">
    <location>
        <begin position="166"/>
        <end position="196"/>
    </location>
</feature>
<evidence type="ECO:0000313" key="10">
    <source>
        <dbReference type="Proteomes" id="UP000693672"/>
    </source>
</evidence>
<reference evidence="9" key="1">
    <citation type="submission" date="2021-06" db="EMBL/GenBank/DDBJ databases">
        <authorList>
            <person name="Criscuolo A."/>
        </authorList>
    </citation>
    <scope>NUCLEOTIDE SEQUENCE</scope>
    <source>
        <strain evidence="9">CIP111600</strain>
    </source>
</reference>
<evidence type="ECO:0000313" key="9">
    <source>
        <dbReference type="EMBL" id="CAG7652153.1"/>
    </source>
</evidence>
<dbReference type="RefSeq" id="WP_218096121.1">
    <property type="nucleotide sequence ID" value="NZ_CAJVAS010000067.1"/>
</dbReference>
<feature type="transmembrane region" description="Helical" evidence="8">
    <location>
        <begin position="96"/>
        <end position="113"/>
    </location>
</feature>
<sequence length="199" mass="21660">MDQTIILGILVIILAAFVQGLTSFGFALISVPLLTKILPLQQVVPIVVILSLISNISVLFKAWKHVDLRKIWILLISSLVAAPMGTLLLMYTDPSIIKIIIGFLILLSSIAILQGKSFSIRNERVAFVPVGVLSGLLNGSVGLSGPPVALFLSNQGVDKQTFRANITAYAFILNIITICTYFYSGLLNIEVALYLYKLN</sequence>
<comment type="caution">
    <text evidence="9">The sequence shown here is derived from an EMBL/GenBank/DDBJ whole genome shotgun (WGS) entry which is preliminary data.</text>
</comment>
<accession>A0A916NLU7</accession>
<gene>
    <name evidence="9" type="ORF">PAESOLCIP111_06469</name>
</gene>
<name>A0A916NLU7_9BACL</name>
<dbReference type="Proteomes" id="UP000693672">
    <property type="component" value="Unassembled WGS sequence"/>
</dbReference>
<dbReference type="InterPro" id="IPR052017">
    <property type="entry name" value="TSUP"/>
</dbReference>
<feature type="transmembrane region" description="Helical" evidence="8">
    <location>
        <begin position="125"/>
        <end position="146"/>
    </location>
</feature>
<dbReference type="AlphaFoldDB" id="A0A916NLU7"/>
<feature type="transmembrane region" description="Helical" evidence="8">
    <location>
        <begin position="43"/>
        <end position="60"/>
    </location>
</feature>
<keyword evidence="7 8" id="KW-0472">Membrane</keyword>
<keyword evidence="10" id="KW-1185">Reference proteome</keyword>
<dbReference type="EMBL" id="CAJVAS010000067">
    <property type="protein sequence ID" value="CAG7652153.1"/>
    <property type="molecule type" value="Genomic_DNA"/>
</dbReference>
<keyword evidence="3" id="KW-0813">Transport</keyword>
<evidence type="ECO:0000256" key="2">
    <source>
        <dbReference type="ARBA" id="ARBA00009142"/>
    </source>
</evidence>
<evidence type="ECO:0000256" key="1">
    <source>
        <dbReference type="ARBA" id="ARBA00004651"/>
    </source>
</evidence>
<comment type="similarity">
    <text evidence="2 8">Belongs to the 4-toluene sulfonate uptake permease (TSUP) (TC 2.A.102) family.</text>
</comment>
<protein>
    <recommendedName>
        <fullName evidence="8">Probable membrane transporter protein</fullName>
    </recommendedName>
</protein>
<feature type="transmembrane region" description="Helical" evidence="8">
    <location>
        <begin position="7"/>
        <end position="31"/>
    </location>
</feature>
<evidence type="ECO:0000256" key="7">
    <source>
        <dbReference type="ARBA" id="ARBA00023136"/>
    </source>
</evidence>
<organism evidence="9 10">
    <name type="scientific">Paenibacillus solanacearum</name>
    <dbReference type="NCBI Taxonomy" id="2048548"/>
    <lineage>
        <taxon>Bacteria</taxon>
        <taxon>Bacillati</taxon>
        <taxon>Bacillota</taxon>
        <taxon>Bacilli</taxon>
        <taxon>Bacillales</taxon>
        <taxon>Paenibacillaceae</taxon>
        <taxon>Paenibacillus</taxon>
    </lineage>
</organism>
<evidence type="ECO:0000256" key="3">
    <source>
        <dbReference type="ARBA" id="ARBA00022448"/>
    </source>
</evidence>
<feature type="transmembrane region" description="Helical" evidence="8">
    <location>
        <begin position="72"/>
        <end position="90"/>
    </location>
</feature>
<comment type="subcellular location">
    <subcellularLocation>
        <location evidence="1 8">Cell membrane</location>
        <topology evidence="1 8">Multi-pass membrane protein</topology>
    </subcellularLocation>
</comment>